<dbReference type="EMBL" id="CAJVPU010007905">
    <property type="protein sequence ID" value="CAG8578058.1"/>
    <property type="molecule type" value="Genomic_DNA"/>
</dbReference>
<proteinExistence type="predicted"/>
<protein>
    <submittedName>
        <fullName evidence="1">16842_t:CDS:1</fullName>
    </submittedName>
</protein>
<feature type="non-terminal residue" evidence="1">
    <location>
        <position position="1"/>
    </location>
</feature>
<accession>A0ACA9MC75</accession>
<evidence type="ECO:0000313" key="1">
    <source>
        <dbReference type="EMBL" id="CAG8578058.1"/>
    </source>
</evidence>
<gene>
    <name evidence="1" type="ORF">DHETER_LOCUS6347</name>
</gene>
<evidence type="ECO:0000313" key="2">
    <source>
        <dbReference type="Proteomes" id="UP000789702"/>
    </source>
</evidence>
<comment type="caution">
    <text evidence="1">The sequence shown here is derived from an EMBL/GenBank/DDBJ whole genome shotgun (WGS) entry which is preliminary data.</text>
</comment>
<dbReference type="Proteomes" id="UP000789702">
    <property type="component" value="Unassembled WGS sequence"/>
</dbReference>
<organism evidence="1 2">
    <name type="scientific">Dentiscutata heterogama</name>
    <dbReference type="NCBI Taxonomy" id="1316150"/>
    <lineage>
        <taxon>Eukaryota</taxon>
        <taxon>Fungi</taxon>
        <taxon>Fungi incertae sedis</taxon>
        <taxon>Mucoromycota</taxon>
        <taxon>Glomeromycotina</taxon>
        <taxon>Glomeromycetes</taxon>
        <taxon>Diversisporales</taxon>
        <taxon>Gigasporaceae</taxon>
        <taxon>Dentiscutata</taxon>
    </lineage>
</organism>
<keyword evidence="2" id="KW-1185">Reference proteome</keyword>
<reference evidence="1" key="1">
    <citation type="submission" date="2021-06" db="EMBL/GenBank/DDBJ databases">
        <authorList>
            <person name="Kallberg Y."/>
            <person name="Tangrot J."/>
            <person name="Rosling A."/>
        </authorList>
    </citation>
    <scope>NUCLEOTIDE SEQUENCE</scope>
    <source>
        <strain evidence="1">IL203A</strain>
    </source>
</reference>
<name>A0ACA9MC75_9GLOM</name>
<sequence length="54" mass="6277">PSATSGALSCNFGQMSTWLWHTELKSKTIPEECEKMKYCTLHNLHILHEVRYIL</sequence>